<evidence type="ECO:0000313" key="2">
    <source>
        <dbReference type="Proteomes" id="UP001292094"/>
    </source>
</evidence>
<gene>
    <name evidence="1" type="ORF">Pmani_033783</name>
</gene>
<comment type="caution">
    <text evidence="1">The sequence shown here is derived from an EMBL/GenBank/DDBJ whole genome shotgun (WGS) entry which is preliminary data.</text>
</comment>
<name>A0AAE1TSC7_9EUCA</name>
<accession>A0AAE1TSC7</accession>
<organism evidence="1 2">
    <name type="scientific">Petrolisthes manimaculis</name>
    <dbReference type="NCBI Taxonomy" id="1843537"/>
    <lineage>
        <taxon>Eukaryota</taxon>
        <taxon>Metazoa</taxon>
        <taxon>Ecdysozoa</taxon>
        <taxon>Arthropoda</taxon>
        <taxon>Crustacea</taxon>
        <taxon>Multicrustacea</taxon>
        <taxon>Malacostraca</taxon>
        <taxon>Eumalacostraca</taxon>
        <taxon>Eucarida</taxon>
        <taxon>Decapoda</taxon>
        <taxon>Pleocyemata</taxon>
        <taxon>Anomura</taxon>
        <taxon>Galatheoidea</taxon>
        <taxon>Porcellanidae</taxon>
        <taxon>Petrolisthes</taxon>
    </lineage>
</organism>
<protein>
    <submittedName>
        <fullName evidence="1">Uncharacterized protein</fullName>
    </submittedName>
</protein>
<reference evidence="1" key="1">
    <citation type="submission" date="2023-11" db="EMBL/GenBank/DDBJ databases">
        <title>Genome assemblies of two species of porcelain crab, Petrolisthes cinctipes and Petrolisthes manimaculis (Anomura: Porcellanidae).</title>
        <authorList>
            <person name="Angst P."/>
        </authorList>
    </citation>
    <scope>NUCLEOTIDE SEQUENCE</scope>
    <source>
        <strain evidence="1">PB745_02</strain>
        <tissue evidence="1">Gill</tissue>
    </source>
</reference>
<evidence type="ECO:0000313" key="1">
    <source>
        <dbReference type="EMBL" id="KAK4293525.1"/>
    </source>
</evidence>
<dbReference type="Proteomes" id="UP001292094">
    <property type="component" value="Unassembled WGS sequence"/>
</dbReference>
<proteinExistence type="predicted"/>
<dbReference type="EMBL" id="JAWZYT010004525">
    <property type="protein sequence ID" value="KAK4293525.1"/>
    <property type="molecule type" value="Genomic_DNA"/>
</dbReference>
<keyword evidence="2" id="KW-1185">Reference proteome</keyword>
<dbReference type="AlphaFoldDB" id="A0AAE1TSC7"/>
<sequence>MPHTLPRPETLLTSLSPHPTPLYLSCHTTPHHSTSPVTPPHTTPLYLSCHYTPHHSISPVTPLHTTLPLLSLHTTPLYLSCHPTPHHSTSPVTLPLLLFPTLPVTLHHSTPAPLYSASHSIPLYSCCYINLYLFTTTLYFFLPPTTYLPTSSVTLPTLFFCWCSFPFCLFPRLSLLPISFYTLPLPSPCLKPLSVCDGN</sequence>